<dbReference type="HOGENOM" id="CLU_011543_3_3_7"/>
<dbReference type="SFLD" id="SFLDS00029">
    <property type="entry name" value="Radical_SAM"/>
    <property type="match status" value="1"/>
</dbReference>
<evidence type="ECO:0000313" key="2">
    <source>
        <dbReference type="EMBL" id="AEB08478.1"/>
    </source>
</evidence>
<dbReference type="SFLD" id="SFLDG01082">
    <property type="entry name" value="B12-binding_domain_containing"/>
    <property type="match status" value="1"/>
</dbReference>
<dbReference type="InterPro" id="IPR006638">
    <property type="entry name" value="Elp3/MiaA/NifB-like_rSAM"/>
</dbReference>
<proteinExistence type="predicted"/>
<dbReference type="EMBL" id="CP002629">
    <property type="protein sequence ID" value="AEB08478.1"/>
    <property type="molecule type" value="Genomic_DNA"/>
</dbReference>
<dbReference type="InterPro" id="IPR007197">
    <property type="entry name" value="rSAM"/>
</dbReference>
<dbReference type="InterPro" id="IPR058240">
    <property type="entry name" value="rSAM_sf"/>
</dbReference>
<dbReference type="GO" id="GO:0003824">
    <property type="term" value="F:catalytic activity"/>
    <property type="evidence" value="ECO:0007669"/>
    <property type="project" value="InterPro"/>
</dbReference>
<dbReference type="SUPFAM" id="SSF102114">
    <property type="entry name" value="Radical SAM enzymes"/>
    <property type="match status" value="1"/>
</dbReference>
<dbReference type="SMART" id="SM00729">
    <property type="entry name" value="Elp3"/>
    <property type="match status" value="1"/>
</dbReference>
<dbReference type="CDD" id="cd01335">
    <property type="entry name" value="Radical_SAM"/>
    <property type="match status" value="1"/>
</dbReference>
<reference evidence="2 3" key="1">
    <citation type="journal article" date="2011" name="Stand. Genomic Sci.">
        <title>Complete genome sequence of the acetate-degrading sulfate reducer Desulfobacca acetoxidans type strain (ASRB2).</title>
        <authorList>
            <person name="Goker M."/>
            <person name="Teshima H."/>
            <person name="Lapidus A."/>
            <person name="Nolan M."/>
            <person name="Lucas S."/>
            <person name="Hammon N."/>
            <person name="Deshpande S."/>
            <person name="Cheng J.F."/>
            <person name="Tapia R."/>
            <person name="Han C."/>
            <person name="Goodwin L."/>
            <person name="Pitluck S."/>
            <person name="Huntemann M."/>
            <person name="Liolios K."/>
            <person name="Ivanova N."/>
            <person name="Pagani I."/>
            <person name="Mavromatis K."/>
            <person name="Ovchinikova G."/>
            <person name="Pati A."/>
            <person name="Chen A."/>
            <person name="Palaniappan K."/>
            <person name="Land M."/>
            <person name="Hauser L."/>
            <person name="Brambilla E.M."/>
            <person name="Rohde M."/>
            <person name="Spring S."/>
            <person name="Detter J.C."/>
            <person name="Woyke T."/>
            <person name="Bristow J."/>
            <person name="Eisen J.A."/>
            <person name="Markowitz V."/>
            <person name="Hugenholtz P."/>
            <person name="Kyrpides N.C."/>
            <person name="Klenk H.P."/>
        </authorList>
    </citation>
    <scope>NUCLEOTIDE SEQUENCE [LARGE SCALE GENOMIC DNA]</scope>
    <source>
        <strain evidence="3">ATCC 700848 / DSM 11109 / ASRB2</strain>
    </source>
</reference>
<dbReference type="Pfam" id="PF04055">
    <property type="entry name" value="Radical_SAM"/>
    <property type="match status" value="1"/>
</dbReference>
<name>F2NG65_DESAR</name>
<protein>
    <submittedName>
        <fullName evidence="2">Radical SAM domain protein</fullName>
    </submittedName>
</protein>
<dbReference type="PROSITE" id="PS51918">
    <property type="entry name" value="RADICAL_SAM"/>
    <property type="match status" value="1"/>
</dbReference>
<dbReference type="PANTHER" id="PTHR42731">
    <property type="entry name" value="SLL1084 PROTEIN"/>
    <property type="match status" value="1"/>
</dbReference>
<organism evidence="2 3">
    <name type="scientific">Desulfobacca acetoxidans (strain ATCC 700848 / DSM 11109 / ASRB2)</name>
    <dbReference type="NCBI Taxonomy" id="880072"/>
    <lineage>
        <taxon>Bacteria</taxon>
        <taxon>Pseudomonadati</taxon>
        <taxon>Thermodesulfobacteriota</taxon>
        <taxon>Desulfobaccia</taxon>
        <taxon>Desulfobaccales</taxon>
        <taxon>Desulfobaccaceae</taxon>
        <taxon>Desulfobacca</taxon>
    </lineage>
</organism>
<dbReference type="KEGG" id="dao:Desac_0592"/>
<evidence type="ECO:0000313" key="3">
    <source>
        <dbReference type="Proteomes" id="UP000000483"/>
    </source>
</evidence>
<dbReference type="Pfam" id="PF19864">
    <property type="entry name" value="Radical_SAM_N2"/>
    <property type="match status" value="1"/>
</dbReference>
<dbReference type="AlphaFoldDB" id="F2NG65"/>
<dbReference type="eggNOG" id="COG1032">
    <property type="taxonomic scope" value="Bacteria"/>
</dbReference>
<feature type="domain" description="Radical SAM core" evidence="1">
    <location>
        <begin position="248"/>
        <end position="489"/>
    </location>
</feature>
<dbReference type="Proteomes" id="UP000000483">
    <property type="component" value="Chromosome"/>
</dbReference>
<sequence>MGSLSRKIIAHLQHRLGREQGAIIREWGHRRPVALVYPHEYEVGMSNLGFQTIYHLLNEHPDLTCERAFLPGPEELLEYQRTQTPLLTLESQRPLTDFAAVAFSISFEPDYLNVLRIMELARIPLLAAERQGQFPWIVAGGIAISMNPEPLAPFLDACFLGEGERDAARWFETLTDASRPENRLTRLQYLAANIPGTYIPTSYRPEYDEDGTMRRMAVAPGFPATIRPPHLMNLDAYPVHSRLLAPGGEFSRMFLVEINRGCGRGCRFCAAGFIYRPPRSRSAATLHDQVRLGLATGAKIGLVGTAVADHPEILDLCRWITTAGQQVGLSSIRADRADRELFDLLKKGGVKSVALAPETGNERMRRVINKGLSEVQLEQAVINLHAAGLSHLRLYFMAGLPTETRQDIADIPHLTKRLQHAVVKHSQGRSRLAGITLSLNSFVPKPFTPFQWSAFAGVAELKDRIRMVKRGLRGEREVRVHADLPKWAYIQALLARGDRRVGTLLLTAHRAGGDWTTACRQSSLNPDFFVLRERRQDEVFPWDFIDHGIHKEYLWEEYQNALAARETPPCQPDICSRCGVCPKSRDAV</sequence>
<evidence type="ECO:0000259" key="1">
    <source>
        <dbReference type="PROSITE" id="PS51918"/>
    </source>
</evidence>
<dbReference type="STRING" id="880072.Desac_0592"/>
<accession>F2NG65</accession>
<dbReference type="PANTHER" id="PTHR42731:SF5">
    <property type="entry name" value="RADICAL SAM DOMAIN PROTEIN"/>
    <property type="match status" value="1"/>
</dbReference>
<dbReference type="InterPro" id="IPR023404">
    <property type="entry name" value="rSAM_horseshoe"/>
</dbReference>
<gene>
    <name evidence="2" type="ordered locus">Desac_0592</name>
</gene>
<dbReference type="GO" id="GO:0051536">
    <property type="term" value="F:iron-sulfur cluster binding"/>
    <property type="evidence" value="ECO:0007669"/>
    <property type="project" value="InterPro"/>
</dbReference>
<dbReference type="InterPro" id="IPR045784">
    <property type="entry name" value="Radical_SAM_N2"/>
</dbReference>
<reference evidence="3" key="2">
    <citation type="submission" date="2011-03" db="EMBL/GenBank/DDBJ databases">
        <title>The complete genome of Desulfobacca acetoxidans DSM 11109.</title>
        <authorList>
            <consortium name="US DOE Joint Genome Institute (JGI-PGF)"/>
            <person name="Lucas S."/>
            <person name="Copeland A."/>
            <person name="Lapidus A."/>
            <person name="Bruce D."/>
            <person name="Goodwin L."/>
            <person name="Pitluck S."/>
            <person name="Peters L."/>
            <person name="Kyrpides N."/>
            <person name="Mavromatis K."/>
            <person name="Ivanova N."/>
            <person name="Ovchinnikova G."/>
            <person name="Teshima H."/>
            <person name="Detter J.C."/>
            <person name="Han C."/>
            <person name="Land M."/>
            <person name="Hauser L."/>
            <person name="Markowitz V."/>
            <person name="Cheng J.-F."/>
            <person name="Hugenholtz P."/>
            <person name="Woyke T."/>
            <person name="Wu D."/>
            <person name="Spring S."/>
            <person name="Schueler E."/>
            <person name="Brambilla E."/>
            <person name="Klenk H.-P."/>
            <person name="Eisen J.A."/>
        </authorList>
    </citation>
    <scope>NUCLEOTIDE SEQUENCE [LARGE SCALE GENOMIC DNA]</scope>
    <source>
        <strain evidence="3">ATCC 700848 / DSM 11109 / ASRB2</strain>
    </source>
</reference>
<dbReference type="Gene3D" id="3.80.30.20">
    <property type="entry name" value="tm_1862 like domain"/>
    <property type="match status" value="1"/>
</dbReference>
<keyword evidence="3" id="KW-1185">Reference proteome</keyword>